<gene>
    <name evidence="2" type="ORF">BZA70DRAFT_283237</name>
</gene>
<accession>A0ABR1F074</accession>
<reference evidence="2 3" key="1">
    <citation type="submission" date="2024-03" db="EMBL/GenBank/DDBJ databases">
        <title>Genome-scale model development and genomic sequencing of the oleaginous clade Lipomyces.</title>
        <authorList>
            <consortium name="Lawrence Berkeley National Laboratory"/>
            <person name="Czajka J.J."/>
            <person name="Han Y."/>
            <person name="Kim J."/>
            <person name="Mondo S.J."/>
            <person name="Hofstad B.A."/>
            <person name="Robles A."/>
            <person name="Haridas S."/>
            <person name="Riley R."/>
            <person name="LaButti K."/>
            <person name="Pangilinan J."/>
            <person name="Andreopoulos W."/>
            <person name="Lipzen A."/>
            <person name="Yan J."/>
            <person name="Wang M."/>
            <person name="Ng V."/>
            <person name="Grigoriev I.V."/>
            <person name="Spatafora J.W."/>
            <person name="Magnuson J.K."/>
            <person name="Baker S.E."/>
            <person name="Pomraning K.R."/>
        </authorList>
    </citation>
    <scope>NUCLEOTIDE SEQUENCE [LARGE SCALE GENOMIC DNA]</scope>
    <source>
        <strain evidence="2 3">Phaff 52-87</strain>
    </source>
</reference>
<protein>
    <submittedName>
        <fullName evidence="2">Uncharacterized protein</fullName>
    </submittedName>
</protein>
<dbReference type="GeneID" id="90038917"/>
<organism evidence="2 3">
    <name type="scientific">Myxozyma melibiosi</name>
    <dbReference type="NCBI Taxonomy" id="54550"/>
    <lineage>
        <taxon>Eukaryota</taxon>
        <taxon>Fungi</taxon>
        <taxon>Dikarya</taxon>
        <taxon>Ascomycota</taxon>
        <taxon>Saccharomycotina</taxon>
        <taxon>Lipomycetes</taxon>
        <taxon>Lipomycetales</taxon>
        <taxon>Lipomycetaceae</taxon>
        <taxon>Myxozyma</taxon>
    </lineage>
</organism>
<keyword evidence="1" id="KW-0812">Transmembrane</keyword>
<dbReference type="RefSeq" id="XP_064766291.1">
    <property type="nucleotide sequence ID" value="XM_064913405.1"/>
</dbReference>
<dbReference type="Proteomes" id="UP001498771">
    <property type="component" value="Unassembled WGS sequence"/>
</dbReference>
<dbReference type="EMBL" id="JBBJBU010000012">
    <property type="protein sequence ID" value="KAK7203258.1"/>
    <property type="molecule type" value="Genomic_DNA"/>
</dbReference>
<keyword evidence="3" id="KW-1185">Reference proteome</keyword>
<evidence type="ECO:0000313" key="2">
    <source>
        <dbReference type="EMBL" id="KAK7203258.1"/>
    </source>
</evidence>
<feature type="transmembrane region" description="Helical" evidence="1">
    <location>
        <begin position="6"/>
        <end position="27"/>
    </location>
</feature>
<evidence type="ECO:0000313" key="3">
    <source>
        <dbReference type="Proteomes" id="UP001498771"/>
    </source>
</evidence>
<keyword evidence="1" id="KW-1133">Transmembrane helix</keyword>
<sequence>MSLPYFLLPIAGPVVFAAASLFTLYACNQLVNPDIGSQPLIRELPQSGLTSFCIRPQFRYNDRVLNVYTRPGARVFRFMQQPSLPSDTLSSNIEPKGLVYTLLRGQETRPFATIRIQGLHSEIVFHNISPALPEPSVVSLTHAVDGDETYRMFILPDGRTYQWTGKERFLEQVIAKSSQSEPEIRNRIGSARRIGSRIWELKFDETQLSAELVLATALVSIFDQWNTSLGVFGWLWKSDEKPSH</sequence>
<name>A0ABR1F074_9ASCO</name>
<keyword evidence="1" id="KW-0472">Membrane</keyword>
<comment type="caution">
    <text evidence="2">The sequence shown here is derived from an EMBL/GenBank/DDBJ whole genome shotgun (WGS) entry which is preliminary data.</text>
</comment>
<proteinExistence type="predicted"/>
<evidence type="ECO:0000256" key="1">
    <source>
        <dbReference type="SAM" id="Phobius"/>
    </source>
</evidence>